<dbReference type="PANTHER" id="PTHR12937:SF0">
    <property type="entry name" value="VACUOLAR PROTEIN SORTING-ASSOCIATED PROTEIN 28 HOMOLOG"/>
    <property type="match status" value="1"/>
</dbReference>
<feature type="domain" description="VPS28 N-terminal" evidence="8">
    <location>
        <begin position="11"/>
        <end position="118"/>
    </location>
</feature>
<evidence type="ECO:0000256" key="6">
    <source>
        <dbReference type="PROSITE-ProRule" id="PRU00642"/>
    </source>
</evidence>
<dbReference type="RefSeq" id="XP_003745774.1">
    <property type="nucleotide sequence ID" value="XM_003745726.2"/>
</dbReference>
<keyword evidence="3 5" id="KW-0967">Endosome</keyword>
<dbReference type="GeneID" id="100897930"/>
<reference evidence="10" key="1">
    <citation type="submission" date="2025-08" db="UniProtKB">
        <authorList>
            <consortium name="RefSeq"/>
        </authorList>
    </citation>
    <scope>IDENTIFICATION</scope>
</reference>
<dbReference type="InterPro" id="IPR017899">
    <property type="entry name" value="VPS28_C"/>
</dbReference>
<evidence type="ECO:0000256" key="1">
    <source>
        <dbReference type="ARBA" id="ARBA00004177"/>
    </source>
</evidence>
<keyword evidence="9" id="KW-1185">Reference proteome</keyword>
<dbReference type="GO" id="GO:0043328">
    <property type="term" value="P:protein transport to vacuole involved in ubiquitin-dependent protein catabolic process via the multivesicular body sorting pathway"/>
    <property type="evidence" value="ECO:0007669"/>
    <property type="project" value="TreeGrafter"/>
</dbReference>
<evidence type="ECO:0000313" key="9">
    <source>
        <dbReference type="Proteomes" id="UP000694867"/>
    </source>
</evidence>
<dbReference type="InterPro" id="IPR037202">
    <property type="entry name" value="ESCRT_assembly_dom"/>
</dbReference>
<evidence type="ECO:0000256" key="3">
    <source>
        <dbReference type="ARBA" id="ARBA00022753"/>
    </source>
</evidence>
<dbReference type="InterPro" id="IPR007143">
    <property type="entry name" value="Vps28"/>
</dbReference>
<evidence type="ECO:0000256" key="5">
    <source>
        <dbReference type="PIRNR" id="PIRNR017535"/>
    </source>
</evidence>
<dbReference type="InterPro" id="IPR037206">
    <property type="entry name" value="VPS28_C_sf"/>
</dbReference>
<dbReference type="SUPFAM" id="SSF140427">
    <property type="entry name" value="VPS28 C-terminal domain-like"/>
    <property type="match status" value="1"/>
</dbReference>
<dbReference type="InterPro" id="IPR017898">
    <property type="entry name" value="VPS28_N"/>
</dbReference>
<dbReference type="FunFam" id="1.20.1440.200:FF:000001">
    <property type="entry name" value="Vacuolar protein sorting-associated protein 28 homolog"/>
    <property type="match status" value="1"/>
</dbReference>
<name>A0AAJ6QW35_9ACAR</name>
<comment type="function">
    <text evidence="5">Component of the ESCRT-I complex (endosomal sorting complex required for transport I), a regulator of vesicular trafficking process.</text>
</comment>
<dbReference type="Pfam" id="PF03997">
    <property type="entry name" value="VPS28"/>
    <property type="match status" value="1"/>
</dbReference>
<comment type="similarity">
    <text evidence="5 6">Belongs to the VPS28 family.</text>
</comment>
<dbReference type="CTD" id="51160"/>
<dbReference type="Proteomes" id="UP000694867">
    <property type="component" value="Unplaced"/>
</dbReference>
<dbReference type="GO" id="GO:0000813">
    <property type="term" value="C:ESCRT I complex"/>
    <property type="evidence" value="ECO:0007669"/>
    <property type="project" value="UniProtKB-UniRule"/>
</dbReference>
<dbReference type="Gene3D" id="1.20.1440.200">
    <property type="match status" value="1"/>
</dbReference>
<dbReference type="PANTHER" id="PTHR12937">
    <property type="entry name" value="VACUOLAR PROTEIN SORTING 28, ISOFORM 2 VPS28"/>
    <property type="match status" value="1"/>
</dbReference>
<proteinExistence type="inferred from homology"/>
<comment type="subcellular location">
    <subcellularLocation>
        <location evidence="1">Endosome</location>
    </subcellularLocation>
</comment>
<keyword evidence="4 5" id="KW-0653">Protein transport</keyword>
<evidence type="ECO:0000256" key="4">
    <source>
        <dbReference type="ARBA" id="ARBA00022927"/>
    </source>
</evidence>
<dbReference type="GO" id="GO:0044877">
    <property type="term" value="F:protein-containing complex binding"/>
    <property type="evidence" value="ECO:0007669"/>
    <property type="project" value="TreeGrafter"/>
</dbReference>
<dbReference type="PROSITE" id="PS51310">
    <property type="entry name" value="VPS28_C"/>
    <property type="match status" value="1"/>
</dbReference>
<evidence type="ECO:0000313" key="10">
    <source>
        <dbReference type="RefSeq" id="XP_003745774.1"/>
    </source>
</evidence>
<dbReference type="AlphaFoldDB" id="A0AAJ6QW35"/>
<accession>A0AAJ6QW35</accession>
<dbReference type="PIRSF" id="PIRSF017535">
    <property type="entry name" value="VPS28"/>
    <property type="match status" value="1"/>
</dbReference>
<dbReference type="SUPFAM" id="SSF140111">
    <property type="entry name" value="Endosomal sorting complex assembly domain"/>
    <property type="match status" value="1"/>
</dbReference>
<evidence type="ECO:0000259" key="8">
    <source>
        <dbReference type="PROSITE" id="PS51313"/>
    </source>
</evidence>
<dbReference type="Gene3D" id="1.20.120.1130">
    <property type="match status" value="1"/>
</dbReference>
<organism evidence="9 10">
    <name type="scientific">Galendromus occidentalis</name>
    <name type="common">western predatory mite</name>
    <dbReference type="NCBI Taxonomy" id="34638"/>
    <lineage>
        <taxon>Eukaryota</taxon>
        <taxon>Metazoa</taxon>
        <taxon>Ecdysozoa</taxon>
        <taxon>Arthropoda</taxon>
        <taxon>Chelicerata</taxon>
        <taxon>Arachnida</taxon>
        <taxon>Acari</taxon>
        <taxon>Parasitiformes</taxon>
        <taxon>Mesostigmata</taxon>
        <taxon>Gamasina</taxon>
        <taxon>Phytoseioidea</taxon>
        <taxon>Phytoseiidae</taxon>
        <taxon>Typhlodrominae</taxon>
        <taxon>Galendromus</taxon>
    </lineage>
</organism>
<sequence length="221" mass="25225">MSSFSGLIQTPNDNRPELYEEVRLYRTARERTRYDNMADLFSVINTLQCLEKAYIKDAVKPSEYTAACSKLLVQYRAAFRQVQGEGFPTIEQFVEAFKLDCPNALERIKEDRPITIKDNGGNALKFVADLSVMFVTVLDKLSMDIRCMADLQPDLKEIKEIMGRLTCLPNDFEGKVIVQKWLDAMSEMAASDNFSEQQARQMKFDLETAHNAFSRALHNGT</sequence>
<dbReference type="PROSITE" id="PS51313">
    <property type="entry name" value="VPS28_N"/>
    <property type="match status" value="1"/>
</dbReference>
<evidence type="ECO:0000256" key="2">
    <source>
        <dbReference type="ARBA" id="ARBA00022448"/>
    </source>
</evidence>
<evidence type="ECO:0000259" key="7">
    <source>
        <dbReference type="PROSITE" id="PS51310"/>
    </source>
</evidence>
<protein>
    <recommendedName>
        <fullName evidence="5">Vacuolar protein sorting-associated protein 28 homolog</fullName>
    </recommendedName>
</protein>
<dbReference type="InterPro" id="IPR038358">
    <property type="entry name" value="VPS28_N_sf"/>
</dbReference>
<feature type="domain" description="VPS28 C-terminal" evidence="7">
    <location>
        <begin position="122"/>
        <end position="218"/>
    </location>
</feature>
<dbReference type="KEGG" id="goe:100897930"/>
<gene>
    <name evidence="10" type="primary">LOC100897930</name>
</gene>
<keyword evidence="2 5" id="KW-0813">Transport</keyword>